<keyword evidence="2" id="KW-1185">Reference proteome</keyword>
<dbReference type="RefSeq" id="WP_085786003.1">
    <property type="nucleotide sequence ID" value="NZ_CP019937.1"/>
</dbReference>
<name>A0A1W6NYV9_9RHOB</name>
<accession>A0A1W6NYV9</accession>
<dbReference type="Proteomes" id="UP000242447">
    <property type="component" value="Chromosome"/>
</dbReference>
<evidence type="ECO:0000313" key="2">
    <source>
        <dbReference type="Proteomes" id="UP000242447"/>
    </source>
</evidence>
<evidence type="ECO:0000313" key="1">
    <source>
        <dbReference type="EMBL" id="ARO14446.1"/>
    </source>
</evidence>
<dbReference type="STRING" id="92947.BVG79_01100"/>
<gene>
    <name evidence="1" type="ORF">BVG79_01100</name>
</gene>
<proteinExistence type="predicted"/>
<dbReference type="KEGG" id="kro:BVG79_01100"/>
<protein>
    <submittedName>
        <fullName evidence="1">Uncharacterized protein</fullName>
    </submittedName>
</protein>
<sequence>MRLQFDFVAPTGTHFGKVQSLEEVLASISAPVDRWEDTPSSLTLVDGRVSEWAGLINGRTLTQANANFRPPYADGVVQFGNPATGAAAAAMGLTGAAIGQQEKLTLALRLKLLPDQLLTDNQGIVSCQTAPQQRLTYRYTGGAKQVRTSFAGVSPFVASPLDLANDGSIGMVVVYNGLRCTAHMPGADPVSVEMPALTNWSEFYVGSISNLNNPSLRGSISRIGLWQSTPTDDQLAALMNWVA</sequence>
<dbReference type="OrthoDB" id="7781577at2"/>
<dbReference type="EMBL" id="CP019937">
    <property type="protein sequence ID" value="ARO14446.1"/>
    <property type="molecule type" value="Genomic_DNA"/>
</dbReference>
<reference evidence="1 2" key="1">
    <citation type="submission" date="2017-02" db="EMBL/GenBank/DDBJ databases">
        <title>Ketogulonicigenium robustum SPU B003 Genome sequencing and assembly.</title>
        <authorList>
            <person name="Li Y."/>
            <person name="Liu L."/>
            <person name="Wang C."/>
            <person name="Zhang M."/>
            <person name="Zhang T."/>
            <person name="Zhang Y."/>
        </authorList>
    </citation>
    <scope>NUCLEOTIDE SEQUENCE [LARGE SCALE GENOMIC DNA]</scope>
    <source>
        <strain evidence="1 2">SPU_B003</strain>
    </source>
</reference>
<dbReference type="AlphaFoldDB" id="A0A1W6NYV9"/>
<organism evidence="1 2">
    <name type="scientific">Ketogulonicigenium robustum</name>
    <dbReference type="NCBI Taxonomy" id="92947"/>
    <lineage>
        <taxon>Bacteria</taxon>
        <taxon>Pseudomonadati</taxon>
        <taxon>Pseudomonadota</taxon>
        <taxon>Alphaproteobacteria</taxon>
        <taxon>Rhodobacterales</taxon>
        <taxon>Roseobacteraceae</taxon>
        <taxon>Ketogulonicigenium</taxon>
    </lineage>
</organism>